<reference evidence="1 2" key="1">
    <citation type="journal article" date="2015" name="PLoS Negl. Trop. Dis.">
        <title>Distribution of Plasmids in Distinct Leptospira Pathogenic Species.</title>
        <authorList>
            <person name="Wang Y."/>
            <person name="Zhuang X."/>
            <person name="Zhong Y."/>
            <person name="Zhang C."/>
            <person name="Zhang Y."/>
            <person name="Zeng L."/>
            <person name="Zhu Y."/>
            <person name="He P."/>
            <person name="Dong K."/>
            <person name="Pal U."/>
            <person name="Guo X."/>
            <person name="Qin J."/>
        </authorList>
    </citation>
    <scope>NUCLEOTIDE SEQUENCE [LARGE SCALE GENOMIC DNA]</scope>
    <source>
        <strain evidence="1 2">56604</strain>
    </source>
</reference>
<organism evidence="1">
    <name type="scientific">Leptospira borgpetersenii serovar Ballum</name>
    <dbReference type="NCBI Taxonomy" id="280505"/>
    <lineage>
        <taxon>Bacteria</taxon>
        <taxon>Pseudomonadati</taxon>
        <taxon>Spirochaetota</taxon>
        <taxon>Spirochaetia</taxon>
        <taxon>Leptospirales</taxon>
        <taxon>Leptospiraceae</taxon>
        <taxon>Leptospira</taxon>
    </lineage>
</organism>
<dbReference type="AlphaFoldDB" id="A0A0S2IY11"/>
<proteinExistence type="predicted"/>
<name>A0A0S2IY11_LEPBO</name>
<gene>
    <name evidence="1" type="ORF">LBBP_04400</name>
</gene>
<accession>A0A0S2IY11</accession>
<dbReference type="EMBL" id="CP012030">
    <property type="protein sequence ID" value="ALO28507.1"/>
    <property type="molecule type" value="Genomic_DNA"/>
</dbReference>
<evidence type="ECO:0000313" key="1">
    <source>
        <dbReference type="EMBL" id="ALO28507.1"/>
    </source>
</evidence>
<protein>
    <submittedName>
        <fullName evidence="1">Uncharacterized protein</fullName>
    </submittedName>
</protein>
<sequence length="43" mass="4985">MSEHLKDIAFILIILTRISGVFRDRFFMKMHKSPAVFCSNKVG</sequence>
<dbReference type="Proteomes" id="UP000058857">
    <property type="component" value="Chromosome 2"/>
</dbReference>
<dbReference type="PATRIC" id="fig|280505.15.peg.4290"/>
<evidence type="ECO:0000313" key="2">
    <source>
        <dbReference type="Proteomes" id="UP000058857"/>
    </source>
</evidence>